<name>A0ABN8I7H2_9NEOP</name>
<keyword evidence="2" id="KW-1185">Reference proteome</keyword>
<accession>A0ABN8I7H2</accession>
<feature type="non-terminal residue" evidence="1">
    <location>
        <position position="135"/>
    </location>
</feature>
<dbReference type="Proteomes" id="UP000837857">
    <property type="component" value="Chromosome 18"/>
</dbReference>
<evidence type="ECO:0000313" key="1">
    <source>
        <dbReference type="EMBL" id="CAH2048182.1"/>
    </source>
</evidence>
<evidence type="ECO:0000313" key="2">
    <source>
        <dbReference type="Proteomes" id="UP000837857"/>
    </source>
</evidence>
<dbReference type="EMBL" id="OW152830">
    <property type="protein sequence ID" value="CAH2048182.1"/>
    <property type="molecule type" value="Genomic_DNA"/>
</dbReference>
<gene>
    <name evidence="1" type="ORF">IPOD504_LOCUS5951</name>
</gene>
<organism evidence="1 2">
    <name type="scientific">Iphiclides podalirius</name>
    <name type="common">scarce swallowtail</name>
    <dbReference type="NCBI Taxonomy" id="110791"/>
    <lineage>
        <taxon>Eukaryota</taxon>
        <taxon>Metazoa</taxon>
        <taxon>Ecdysozoa</taxon>
        <taxon>Arthropoda</taxon>
        <taxon>Hexapoda</taxon>
        <taxon>Insecta</taxon>
        <taxon>Pterygota</taxon>
        <taxon>Neoptera</taxon>
        <taxon>Endopterygota</taxon>
        <taxon>Lepidoptera</taxon>
        <taxon>Glossata</taxon>
        <taxon>Ditrysia</taxon>
        <taxon>Papilionoidea</taxon>
        <taxon>Papilionidae</taxon>
        <taxon>Papilioninae</taxon>
        <taxon>Iphiclides</taxon>
    </lineage>
</organism>
<proteinExistence type="predicted"/>
<protein>
    <submittedName>
        <fullName evidence="1">Uncharacterized protein</fullName>
    </submittedName>
</protein>
<reference evidence="1" key="1">
    <citation type="submission" date="2022-03" db="EMBL/GenBank/DDBJ databases">
        <authorList>
            <person name="Martin H S."/>
        </authorList>
    </citation>
    <scope>NUCLEOTIDE SEQUENCE</scope>
</reference>
<sequence length="135" mass="14010">MPAPEESEERMRRLRSNAIDAWEQRLEHPTPLLSAPRYCRIDVPLVLGPGCGSSSGESGGSSWTCIAAGGVAALSIGCAGVGPRLGIFSSRSESSGEVRGIALFGGRGYNGVVVMSLACNRADSSAAVATRSAWR</sequence>